<dbReference type="RefSeq" id="WP_169198114.1">
    <property type="nucleotide sequence ID" value="NZ_WTVH02000010.1"/>
</dbReference>
<organism evidence="1 2">
    <name type="scientific">Aromatoleum buckelii</name>
    <dbReference type="NCBI Taxonomy" id="200254"/>
    <lineage>
        <taxon>Bacteria</taxon>
        <taxon>Pseudomonadati</taxon>
        <taxon>Pseudomonadota</taxon>
        <taxon>Betaproteobacteria</taxon>
        <taxon>Rhodocyclales</taxon>
        <taxon>Rhodocyclaceae</taxon>
        <taxon>Aromatoleum</taxon>
    </lineage>
</organism>
<dbReference type="Proteomes" id="UP000601990">
    <property type="component" value="Unassembled WGS sequence"/>
</dbReference>
<accession>A0ABX1MXV0</accession>
<proteinExistence type="predicted"/>
<comment type="caution">
    <text evidence="1">The sequence shown here is derived from an EMBL/GenBank/DDBJ whole genome shotgun (WGS) entry which is preliminary data.</text>
</comment>
<dbReference type="EMBL" id="WTVH01000007">
    <property type="protein sequence ID" value="NMF92824.1"/>
    <property type="molecule type" value="Genomic_DNA"/>
</dbReference>
<evidence type="ECO:0000313" key="1">
    <source>
        <dbReference type="EMBL" id="NMF92824.1"/>
    </source>
</evidence>
<sequence length="241" mass="26058">MSRSSADLLLCLEAGAWTLGTGAGARRIAFGEATPAAALEALEASATPARSRLQVVIDDSWLRYLVVLWPAALRGREERHAYLAHRFREVHGVAEPEWTFAFDRGPVHFPVLACAAQRSVTDALQAFARARRLRLVGVAGCFVHRFNRLQRRLDSAPGAFGALAVARGSRLTVGLWRDGAWQALRSQNVGEDGAQVLRQTLESWTLRMAGADRAGALYTSGIAPAAPAGWSIEDTGDASWP</sequence>
<reference evidence="1" key="1">
    <citation type="submission" date="2019-12" db="EMBL/GenBank/DDBJ databases">
        <title>Comparative genomics gives insights into the taxonomy of the Azoarcus-Aromatoleum group and reveals separate origins of nif in the plant-associated Azoarcus and non-plant-associated Aromatoleum sub-groups.</title>
        <authorList>
            <person name="Lafos M."/>
            <person name="Maluk M."/>
            <person name="Batista M."/>
            <person name="Junghare M."/>
            <person name="Carmona M."/>
            <person name="Faoro H."/>
            <person name="Cruz L.M."/>
            <person name="Battistoni F."/>
            <person name="De Souza E."/>
            <person name="Pedrosa F."/>
            <person name="Chen W.-M."/>
            <person name="Poole P.S."/>
            <person name="Dixon R.A."/>
            <person name="James E.K."/>
        </authorList>
    </citation>
    <scope>NUCLEOTIDE SEQUENCE</scope>
    <source>
        <strain evidence="1">U120</strain>
    </source>
</reference>
<keyword evidence="2" id="KW-1185">Reference proteome</keyword>
<evidence type="ECO:0000313" key="2">
    <source>
        <dbReference type="Proteomes" id="UP000601990"/>
    </source>
</evidence>
<gene>
    <name evidence="1" type="ORF">GO608_05725</name>
</gene>
<protein>
    <submittedName>
        <fullName evidence="1">Uncharacterized protein</fullName>
    </submittedName>
</protein>
<name>A0ABX1MXV0_9RHOO</name>